<keyword evidence="2" id="KW-1185">Reference proteome</keyword>
<name>A0A1I7T7Y4_9PELO</name>
<dbReference type="Proteomes" id="UP000095282">
    <property type="component" value="Unplaced"/>
</dbReference>
<dbReference type="WBParaSite" id="Csp11.Scaffold536.g3291.t1">
    <property type="protein sequence ID" value="Csp11.Scaffold536.g3291.t1"/>
    <property type="gene ID" value="Csp11.Scaffold536.g3291"/>
</dbReference>
<reference evidence="3" key="1">
    <citation type="submission" date="2016-11" db="UniProtKB">
        <authorList>
            <consortium name="WormBaseParasite"/>
        </authorList>
    </citation>
    <scope>IDENTIFICATION</scope>
</reference>
<proteinExistence type="predicted"/>
<dbReference type="Gene3D" id="2.40.100.10">
    <property type="entry name" value="Cyclophilin-like"/>
    <property type="match status" value="1"/>
</dbReference>
<sequence length="109" mass="11721">MIMGGDVLFGNGCGGCAPVCRKIFQENNFSSTVQNTRGKLILLPSDSNPTIFSSIFYVLLDNSEPSVVDGCPIGDVIEGIDILDYIVKEYGSENGKPGKKLIIHKCGHL</sequence>
<dbReference type="SUPFAM" id="SSF50891">
    <property type="entry name" value="Cyclophilin-like"/>
    <property type="match status" value="1"/>
</dbReference>
<dbReference type="GO" id="GO:0003755">
    <property type="term" value="F:peptidyl-prolyl cis-trans isomerase activity"/>
    <property type="evidence" value="ECO:0007669"/>
    <property type="project" value="InterPro"/>
</dbReference>
<dbReference type="InterPro" id="IPR002130">
    <property type="entry name" value="Cyclophilin-type_PPIase_dom"/>
</dbReference>
<dbReference type="InterPro" id="IPR029000">
    <property type="entry name" value="Cyclophilin-like_dom_sf"/>
</dbReference>
<dbReference type="AlphaFoldDB" id="A0A1I7T7Y4"/>
<dbReference type="PROSITE" id="PS50072">
    <property type="entry name" value="CSA_PPIASE_2"/>
    <property type="match status" value="1"/>
</dbReference>
<evidence type="ECO:0000313" key="3">
    <source>
        <dbReference type="WBParaSite" id="Csp11.Scaffold536.g3291.t1"/>
    </source>
</evidence>
<evidence type="ECO:0000259" key="1">
    <source>
        <dbReference type="PROSITE" id="PS50072"/>
    </source>
</evidence>
<organism evidence="2 3">
    <name type="scientific">Caenorhabditis tropicalis</name>
    <dbReference type="NCBI Taxonomy" id="1561998"/>
    <lineage>
        <taxon>Eukaryota</taxon>
        <taxon>Metazoa</taxon>
        <taxon>Ecdysozoa</taxon>
        <taxon>Nematoda</taxon>
        <taxon>Chromadorea</taxon>
        <taxon>Rhabditida</taxon>
        <taxon>Rhabditina</taxon>
        <taxon>Rhabditomorpha</taxon>
        <taxon>Rhabditoidea</taxon>
        <taxon>Rhabditidae</taxon>
        <taxon>Peloderinae</taxon>
        <taxon>Caenorhabditis</taxon>
    </lineage>
</organism>
<feature type="domain" description="PPIase cyclophilin-type" evidence="1">
    <location>
        <begin position="1"/>
        <end position="108"/>
    </location>
</feature>
<protein>
    <submittedName>
        <fullName evidence="3">PPIase cyclophilin-type domain-containing protein</fullName>
    </submittedName>
</protein>
<dbReference type="eggNOG" id="KOG0865">
    <property type="taxonomic scope" value="Eukaryota"/>
</dbReference>
<accession>A0A1I7T7Y4</accession>
<evidence type="ECO:0000313" key="2">
    <source>
        <dbReference type="Proteomes" id="UP000095282"/>
    </source>
</evidence>
<dbReference type="Pfam" id="PF00160">
    <property type="entry name" value="Pro_isomerase"/>
    <property type="match status" value="1"/>
</dbReference>
<dbReference type="STRING" id="1561998.A0A1I7T7Y4"/>